<organism evidence="3 4">
    <name type="scientific">Brevibacterium yomogidense</name>
    <dbReference type="NCBI Taxonomy" id="946573"/>
    <lineage>
        <taxon>Bacteria</taxon>
        <taxon>Bacillati</taxon>
        <taxon>Actinomycetota</taxon>
        <taxon>Actinomycetes</taxon>
        <taxon>Micrococcales</taxon>
        <taxon>Brevibacteriaceae</taxon>
        <taxon>Brevibacterium</taxon>
    </lineage>
</organism>
<feature type="transmembrane region" description="Helical" evidence="1">
    <location>
        <begin position="249"/>
        <end position="266"/>
    </location>
</feature>
<keyword evidence="3" id="KW-0645">Protease</keyword>
<feature type="transmembrane region" description="Helical" evidence="1">
    <location>
        <begin position="305"/>
        <end position="327"/>
    </location>
</feature>
<proteinExistence type="predicted"/>
<feature type="transmembrane region" description="Helical" evidence="1">
    <location>
        <begin position="70"/>
        <end position="91"/>
    </location>
</feature>
<feature type="transmembrane region" description="Helical" evidence="1">
    <location>
        <begin position="210"/>
        <end position="229"/>
    </location>
</feature>
<sequence>MASKRTDLRGLLVFTTTALVLGWAVMIPLWIVVGGEPVYGSRTAGEAAGSDSLGADPTAAPSPEQLMRQLMLQVFPSAMMLTPALAAWIAVRWVDGIRFRPMFAELGLAPRRGAEQRRHPAVTALLWSAAAIVVTVLLVMLSVAVAILFGLLEPDWSFPLLAESATAAGIPAAVLVLIQVVAIPVAAVMPNGLFAAGEEIGWRGYMLPRLVRLTGIPAAVALSGAVWGLWHAPVILLGYNFSRPGIDGLLLMITGSICVGAWFSWLRIRGGSVWPAIVAHGALNAAAGLYLLVSASPDVDGATAGPLGVAGWVVFGLAGAVLCGTLMRSRRLKTQV</sequence>
<keyword evidence="1" id="KW-0472">Membrane</keyword>
<name>A0A1X6XKF8_9MICO</name>
<gene>
    <name evidence="3" type="ORF">FM105_11835</name>
</gene>
<dbReference type="PANTHER" id="PTHR35797:SF1">
    <property type="entry name" value="PROTEASE"/>
    <property type="match status" value="1"/>
</dbReference>
<keyword evidence="4" id="KW-1185">Reference proteome</keyword>
<dbReference type="AlphaFoldDB" id="A0A1X6XKF8"/>
<keyword evidence="1" id="KW-1133">Transmembrane helix</keyword>
<dbReference type="PANTHER" id="PTHR35797">
    <property type="entry name" value="PROTEASE-RELATED"/>
    <property type="match status" value="1"/>
</dbReference>
<keyword evidence="1" id="KW-0812">Transmembrane</keyword>
<feature type="transmembrane region" description="Helical" evidence="1">
    <location>
        <begin position="169"/>
        <end position="189"/>
    </location>
</feature>
<dbReference type="InterPro" id="IPR003675">
    <property type="entry name" value="Rce1/LyrA-like_dom"/>
</dbReference>
<feature type="transmembrane region" description="Helical" evidence="1">
    <location>
        <begin position="273"/>
        <end position="293"/>
    </location>
</feature>
<dbReference type="GO" id="GO:0080120">
    <property type="term" value="P:CAAX-box protein maturation"/>
    <property type="evidence" value="ECO:0007669"/>
    <property type="project" value="UniProtKB-ARBA"/>
</dbReference>
<dbReference type="Proteomes" id="UP000196581">
    <property type="component" value="Unassembled WGS sequence"/>
</dbReference>
<feature type="transmembrane region" description="Helical" evidence="1">
    <location>
        <begin position="121"/>
        <end position="149"/>
    </location>
</feature>
<dbReference type="RefSeq" id="WP_087008348.1">
    <property type="nucleotide sequence ID" value="NZ_FWFF01000017.1"/>
</dbReference>
<evidence type="ECO:0000256" key="1">
    <source>
        <dbReference type="SAM" id="Phobius"/>
    </source>
</evidence>
<dbReference type="GO" id="GO:0004175">
    <property type="term" value="F:endopeptidase activity"/>
    <property type="evidence" value="ECO:0007669"/>
    <property type="project" value="UniProtKB-ARBA"/>
</dbReference>
<keyword evidence="3" id="KW-0378">Hydrolase</keyword>
<feature type="domain" description="CAAX prenyl protease 2/Lysostaphin resistance protein A-like" evidence="2">
    <location>
        <begin position="188"/>
        <end position="285"/>
    </location>
</feature>
<dbReference type="EMBL" id="FWFF01000017">
    <property type="protein sequence ID" value="SLM99772.1"/>
    <property type="molecule type" value="Genomic_DNA"/>
</dbReference>
<reference evidence="4" key="1">
    <citation type="submission" date="2017-02" db="EMBL/GenBank/DDBJ databases">
        <authorList>
            <person name="Dridi B."/>
        </authorList>
    </citation>
    <scope>NUCLEOTIDE SEQUENCE [LARGE SCALE GENOMIC DNA]</scope>
    <source>
        <strain evidence="4">B Co 03.10</strain>
    </source>
</reference>
<feature type="transmembrane region" description="Helical" evidence="1">
    <location>
        <begin position="12"/>
        <end position="33"/>
    </location>
</feature>
<dbReference type="Pfam" id="PF02517">
    <property type="entry name" value="Rce1-like"/>
    <property type="match status" value="1"/>
</dbReference>
<evidence type="ECO:0000313" key="3">
    <source>
        <dbReference type="EMBL" id="SLM99772.1"/>
    </source>
</evidence>
<evidence type="ECO:0000259" key="2">
    <source>
        <dbReference type="Pfam" id="PF02517"/>
    </source>
</evidence>
<dbReference type="InterPro" id="IPR042150">
    <property type="entry name" value="MmRce1-like"/>
</dbReference>
<dbReference type="GO" id="GO:0006508">
    <property type="term" value="P:proteolysis"/>
    <property type="evidence" value="ECO:0007669"/>
    <property type="project" value="UniProtKB-KW"/>
</dbReference>
<accession>A0A1X6XKF8</accession>
<evidence type="ECO:0000313" key="4">
    <source>
        <dbReference type="Proteomes" id="UP000196581"/>
    </source>
</evidence>
<protein>
    <submittedName>
        <fullName evidence="3">CAAX amino terminal protease family protein</fullName>
    </submittedName>
</protein>